<reference evidence="4 5" key="1">
    <citation type="submission" date="2015-07" db="EMBL/GenBank/DDBJ databases">
        <title>Draft genome sequence of the Amantichitinum ursilacus IGB-41, a new chitin-degrading bacterium.</title>
        <authorList>
            <person name="Kirstahler P."/>
            <person name="Guenther M."/>
            <person name="Grumaz C."/>
            <person name="Rupp S."/>
            <person name="Zibek S."/>
            <person name="Sohn K."/>
        </authorList>
    </citation>
    <scope>NUCLEOTIDE SEQUENCE [LARGE SCALE GENOMIC DNA]</scope>
    <source>
        <strain evidence="4 5">IGB-41</strain>
    </source>
</reference>
<feature type="domain" description="Response regulatory" evidence="3">
    <location>
        <begin position="3"/>
        <end position="119"/>
    </location>
</feature>
<evidence type="ECO:0000259" key="3">
    <source>
        <dbReference type="PROSITE" id="PS50110"/>
    </source>
</evidence>
<name>A0A0N0GM31_9NEIS</name>
<keyword evidence="5" id="KW-1185">Reference proteome</keyword>
<sequence length="124" mass="13412">MKRVLIVDDATTVRMYHRQILEAAGYAVAEAANGIEGLEKALVDTFDLFVIDVNMPRMDGYSLLAALREDARSSATPAMIITTEALERHRERAAQTGANLCLLKPVDATELVVYADMLTGGASA</sequence>
<dbReference type="AlphaFoldDB" id="A0A0N0GM31"/>
<evidence type="ECO:0000313" key="5">
    <source>
        <dbReference type="Proteomes" id="UP000037939"/>
    </source>
</evidence>
<dbReference type="Gene3D" id="3.40.50.2300">
    <property type="match status" value="1"/>
</dbReference>
<protein>
    <submittedName>
        <fullName evidence="4">Chemotaxis protein CheY</fullName>
    </submittedName>
</protein>
<dbReference type="InterPro" id="IPR050595">
    <property type="entry name" value="Bact_response_regulator"/>
</dbReference>
<evidence type="ECO:0000256" key="1">
    <source>
        <dbReference type="ARBA" id="ARBA00022553"/>
    </source>
</evidence>
<dbReference type="STRING" id="857265.WG78_16610"/>
<dbReference type="EMBL" id="LAQT01000027">
    <property type="protein sequence ID" value="KPC50694.1"/>
    <property type="molecule type" value="Genomic_DNA"/>
</dbReference>
<dbReference type="InterPro" id="IPR001789">
    <property type="entry name" value="Sig_transdc_resp-reg_receiver"/>
</dbReference>
<gene>
    <name evidence="4" type="primary">cheY_9</name>
    <name evidence="4" type="ORF">WG78_16610</name>
</gene>
<dbReference type="InterPro" id="IPR011006">
    <property type="entry name" value="CheY-like_superfamily"/>
</dbReference>
<dbReference type="PANTHER" id="PTHR44591">
    <property type="entry name" value="STRESS RESPONSE REGULATOR PROTEIN 1"/>
    <property type="match status" value="1"/>
</dbReference>
<dbReference type="PROSITE" id="PS50110">
    <property type="entry name" value="RESPONSE_REGULATORY"/>
    <property type="match status" value="1"/>
</dbReference>
<comment type="caution">
    <text evidence="4">The sequence shown here is derived from an EMBL/GenBank/DDBJ whole genome shotgun (WGS) entry which is preliminary data.</text>
</comment>
<dbReference type="SUPFAM" id="SSF52172">
    <property type="entry name" value="CheY-like"/>
    <property type="match status" value="1"/>
</dbReference>
<dbReference type="RefSeq" id="WP_053938929.1">
    <property type="nucleotide sequence ID" value="NZ_LAQT01000027.1"/>
</dbReference>
<organism evidence="4 5">
    <name type="scientific">Amantichitinum ursilacus</name>
    <dbReference type="NCBI Taxonomy" id="857265"/>
    <lineage>
        <taxon>Bacteria</taxon>
        <taxon>Pseudomonadati</taxon>
        <taxon>Pseudomonadota</taxon>
        <taxon>Betaproteobacteria</taxon>
        <taxon>Neisseriales</taxon>
        <taxon>Chitinibacteraceae</taxon>
        <taxon>Amantichitinum</taxon>
    </lineage>
</organism>
<dbReference type="PANTHER" id="PTHR44591:SF25">
    <property type="entry name" value="CHEMOTAXIS TWO-COMPONENT RESPONSE REGULATOR"/>
    <property type="match status" value="1"/>
</dbReference>
<feature type="modified residue" description="4-aspartylphosphate" evidence="2">
    <location>
        <position position="52"/>
    </location>
</feature>
<dbReference type="Proteomes" id="UP000037939">
    <property type="component" value="Unassembled WGS sequence"/>
</dbReference>
<dbReference type="Pfam" id="PF00072">
    <property type="entry name" value="Response_reg"/>
    <property type="match status" value="1"/>
</dbReference>
<accession>A0A0N0GM31</accession>
<evidence type="ECO:0000256" key="2">
    <source>
        <dbReference type="PROSITE-ProRule" id="PRU00169"/>
    </source>
</evidence>
<dbReference type="SMART" id="SM00448">
    <property type="entry name" value="REC"/>
    <property type="match status" value="1"/>
</dbReference>
<dbReference type="OrthoDB" id="9801101at2"/>
<dbReference type="GO" id="GO:0000160">
    <property type="term" value="P:phosphorelay signal transduction system"/>
    <property type="evidence" value="ECO:0007669"/>
    <property type="project" value="InterPro"/>
</dbReference>
<proteinExistence type="predicted"/>
<keyword evidence="1 2" id="KW-0597">Phosphoprotein</keyword>
<evidence type="ECO:0000313" key="4">
    <source>
        <dbReference type="EMBL" id="KPC50694.1"/>
    </source>
</evidence>